<keyword evidence="6" id="KW-0067">ATP-binding</keyword>
<accession>A0ABT5BJ67</accession>
<keyword evidence="2" id="KW-0723">Serine/threonine-protein kinase</keyword>
<dbReference type="SMART" id="SM00220">
    <property type="entry name" value="S_TKc"/>
    <property type="match status" value="1"/>
</dbReference>
<proteinExistence type="predicted"/>
<comment type="catalytic activity">
    <reaction evidence="7">
        <text>L-threonyl-[protein] + ATP = O-phospho-L-threonyl-[protein] + ADP + H(+)</text>
        <dbReference type="Rhea" id="RHEA:46608"/>
        <dbReference type="Rhea" id="RHEA-COMP:11060"/>
        <dbReference type="Rhea" id="RHEA-COMP:11605"/>
        <dbReference type="ChEBI" id="CHEBI:15378"/>
        <dbReference type="ChEBI" id="CHEBI:30013"/>
        <dbReference type="ChEBI" id="CHEBI:30616"/>
        <dbReference type="ChEBI" id="CHEBI:61977"/>
        <dbReference type="ChEBI" id="CHEBI:456216"/>
        <dbReference type="EC" id="2.7.11.1"/>
    </reaction>
</comment>
<evidence type="ECO:0000256" key="5">
    <source>
        <dbReference type="ARBA" id="ARBA00022777"/>
    </source>
</evidence>
<dbReference type="CDD" id="cd14014">
    <property type="entry name" value="STKc_PknB_like"/>
    <property type="match status" value="1"/>
</dbReference>
<dbReference type="PANTHER" id="PTHR24363">
    <property type="entry name" value="SERINE/THREONINE PROTEIN KINASE"/>
    <property type="match status" value="1"/>
</dbReference>
<dbReference type="InterPro" id="IPR000719">
    <property type="entry name" value="Prot_kinase_dom"/>
</dbReference>
<feature type="domain" description="Protein kinase" evidence="11">
    <location>
        <begin position="13"/>
        <end position="258"/>
    </location>
</feature>
<dbReference type="Gene3D" id="1.10.510.10">
    <property type="entry name" value="Transferase(Phosphotransferase) domain 1"/>
    <property type="match status" value="1"/>
</dbReference>
<keyword evidence="10" id="KW-0472">Membrane</keyword>
<evidence type="ECO:0000256" key="6">
    <source>
        <dbReference type="ARBA" id="ARBA00022840"/>
    </source>
</evidence>
<protein>
    <recommendedName>
        <fullName evidence="1">non-specific serine/threonine protein kinase</fullName>
        <ecNumber evidence="1">2.7.11.1</ecNumber>
    </recommendedName>
</protein>
<keyword evidence="5 12" id="KW-0418">Kinase</keyword>
<keyword evidence="10" id="KW-1133">Transmembrane helix</keyword>
<evidence type="ECO:0000256" key="10">
    <source>
        <dbReference type="SAM" id="Phobius"/>
    </source>
</evidence>
<dbReference type="RefSeq" id="WP_272008238.1">
    <property type="nucleotide sequence ID" value="NZ_JAQNDN010000024.1"/>
</dbReference>
<evidence type="ECO:0000256" key="1">
    <source>
        <dbReference type="ARBA" id="ARBA00012513"/>
    </source>
</evidence>
<keyword evidence="13" id="KW-1185">Reference proteome</keyword>
<dbReference type="PROSITE" id="PS00108">
    <property type="entry name" value="PROTEIN_KINASE_ST"/>
    <property type="match status" value="1"/>
</dbReference>
<dbReference type="EC" id="2.7.11.1" evidence="1"/>
<gene>
    <name evidence="12" type="ORF">POL58_41010</name>
</gene>
<evidence type="ECO:0000313" key="12">
    <source>
        <dbReference type="EMBL" id="MDC0674199.1"/>
    </source>
</evidence>
<organism evidence="12 13">
    <name type="scientific">Nannocystis radixulma</name>
    <dbReference type="NCBI Taxonomy" id="2995305"/>
    <lineage>
        <taxon>Bacteria</taxon>
        <taxon>Pseudomonadati</taxon>
        <taxon>Myxococcota</taxon>
        <taxon>Polyangia</taxon>
        <taxon>Nannocystales</taxon>
        <taxon>Nannocystaceae</taxon>
        <taxon>Nannocystis</taxon>
    </lineage>
</organism>
<feature type="transmembrane region" description="Helical" evidence="10">
    <location>
        <begin position="307"/>
        <end position="332"/>
    </location>
</feature>
<evidence type="ECO:0000256" key="2">
    <source>
        <dbReference type="ARBA" id="ARBA00022527"/>
    </source>
</evidence>
<evidence type="ECO:0000259" key="11">
    <source>
        <dbReference type="PROSITE" id="PS50011"/>
    </source>
</evidence>
<dbReference type="GO" id="GO:0016301">
    <property type="term" value="F:kinase activity"/>
    <property type="evidence" value="ECO:0007669"/>
    <property type="project" value="UniProtKB-KW"/>
</dbReference>
<reference evidence="12 13" key="1">
    <citation type="submission" date="2022-11" db="EMBL/GenBank/DDBJ databases">
        <title>Minimal conservation of predation-associated metabolite biosynthetic gene clusters underscores biosynthetic potential of Myxococcota including descriptions for ten novel species: Archangium lansinium sp. nov., Myxococcus landrumus sp. nov., Nannocystis bai.</title>
        <authorList>
            <person name="Ahearne A."/>
            <person name="Stevens C."/>
            <person name="Dowd S."/>
        </authorList>
    </citation>
    <scope>NUCLEOTIDE SEQUENCE [LARGE SCALE GENOMIC DNA]</scope>
    <source>
        <strain evidence="12 13">NCELM</strain>
    </source>
</reference>
<name>A0ABT5BJ67_9BACT</name>
<evidence type="ECO:0000313" key="13">
    <source>
        <dbReference type="Proteomes" id="UP001217838"/>
    </source>
</evidence>
<dbReference type="Pfam" id="PF00069">
    <property type="entry name" value="Pkinase"/>
    <property type="match status" value="1"/>
</dbReference>
<keyword evidence="10" id="KW-0812">Transmembrane</keyword>
<dbReference type="SUPFAM" id="SSF56112">
    <property type="entry name" value="Protein kinase-like (PK-like)"/>
    <property type="match status" value="1"/>
</dbReference>
<keyword evidence="4" id="KW-0547">Nucleotide-binding</keyword>
<dbReference type="Proteomes" id="UP001217838">
    <property type="component" value="Unassembled WGS sequence"/>
</dbReference>
<feature type="region of interest" description="Disordered" evidence="9">
    <location>
        <begin position="258"/>
        <end position="290"/>
    </location>
</feature>
<keyword evidence="3" id="KW-0808">Transferase</keyword>
<feature type="compositionally biased region" description="Low complexity" evidence="9">
    <location>
        <begin position="276"/>
        <end position="287"/>
    </location>
</feature>
<evidence type="ECO:0000256" key="7">
    <source>
        <dbReference type="ARBA" id="ARBA00047899"/>
    </source>
</evidence>
<dbReference type="PROSITE" id="PS50011">
    <property type="entry name" value="PROTEIN_KINASE_DOM"/>
    <property type="match status" value="1"/>
</dbReference>
<dbReference type="PANTHER" id="PTHR24363:SF0">
    <property type="entry name" value="SERINE_THREONINE KINASE LIKE DOMAIN CONTAINING 1"/>
    <property type="match status" value="1"/>
</dbReference>
<evidence type="ECO:0000256" key="9">
    <source>
        <dbReference type="SAM" id="MobiDB-lite"/>
    </source>
</evidence>
<sequence>MPETGPPQGLQRYQIMEPLGAGAQGRTFRAIDRETGAAVAVKVLHLRSLGGDWKPFDLFERECQALESLSHPGIPRYIDRFTSETSGDFFLVMELVEGTPLSQRLGRPGDPAELLRWLTATLDILEYLHGRQPPVIHRDLKPSNLMLRPDGRLCLIDFGGVRLALRPDGGSTMIGTFGYMAPEQLHGEATPATDIFALGATIAALAAGVPADQLPRKGLQIDLERSLAPGRLRDVLSAMLEPDPTRRLASTAAVRAALGASARPPPRPQPEPPRRAVPASSSEALEPAPAPDYPALRGLPKFLRVFVWLWAWMATGLFFLIEFVFVPTVFALQASGRRYKRKAHRLKRLRAREADALSSVQRIRRRLQAIATNSDPRDRPALPEGDRRT</sequence>
<comment type="catalytic activity">
    <reaction evidence="8">
        <text>L-seryl-[protein] + ATP = O-phospho-L-seryl-[protein] + ADP + H(+)</text>
        <dbReference type="Rhea" id="RHEA:17989"/>
        <dbReference type="Rhea" id="RHEA-COMP:9863"/>
        <dbReference type="Rhea" id="RHEA-COMP:11604"/>
        <dbReference type="ChEBI" id="CHEBI:15378"/>
        <dbReference type="ChEBI" id="CHEBI:29999"/>
        <dbReference type="ChEBI" id="CHEBI:30616"/>
        <dbReference type="ChEBI" id="CHEBI:83421"/>
        <dbReference type="ChEBI" id="CHEBI:456216"/>
        <dbReference type="EC" id="2.7.11.1"/>
    </reaction>
</comment>
<comment type="caution">
    <text evidence="12">The sequence shown here is derived from an EMBL/GenBank/DDBJ whole genome shotgun (WGS) entry which is preliminary data.</text>
</comment>
<dbReference type="EMBL" id="JAQNDN010000024">
    <property type="protein sequence ID" value="MDC0674199.1"/>
    <property type="molecule type" value="Genomic_DNA"/>
</dbReference>
<dbReference type="InterPro" id="IPR008271">
    <property type="entry name" value="Ser/Thr_kinase_AS"/>
</dbReference>
<evidence type="ECO:0000256" key="4">
    <source>
        <dbReference type="ARBA" id="ARBA00022741"/>
    </source>
</evidence>
<evidence type="ECO:0000256" key="3">
    <source>
        <dbReference type="ARBA" id="ARBA00022679"/>
    </source>
</evidence>
<evidence type="ECO:0000256" key="8">
    <source>
        <dbReference type="ARBA" id="ARBA00048679"/>
    </source>
</evidence>
<dbReference type="InterPro" id="IPR011009">
    <property type="entry name" value="Kinase-like_dom_sf"/>
</dbReference>